<comment type="caution">
    <text evidence="1">The sequence shown here is derived from an EMBL/GenBank/DDBJ whole genome shotgun (WGS) entry which is preliminary data.</text>
</comment>
<reference evidence="1 2" key="1">
    <citation type="submission" date="2024-02" db="EMBL/GenBank/DDBJ databases">
        <title>Discinaceae phylogenomics.</title>
        <authorList>
            <person name="Dirks A.C."/>
            <person name="James T.Y."/>
        </authorList>
    </citation>
    <scope>NUCLEOTIDE SEQUENCE [LARGE SCALE GENOMIC DNA]</scope>
    <source>
        <strain evidence="1 2">ACD0624</strain>
    </source>
</reference>
<protein>
    <recommendedName>
        <fullName evidence="3">F-box domain-containing protein</fullName>
    </recommendedName>
</protein>
<evidence type="ECO:0000313" key="2">
    <source>
        <dbReference type="Proteomes" id="UP001447188"/>
    </source>
</evidence>
<organism evidence="1 2">
    <name type="scientific">Discina gigas</name>
    <dbReference type="NCBI Taxonomy" id="1032678"/>
    <lineage>
        <taxon>Eukaryota</taxon>
        <taxon>Fungi</taxon>
        <taxon>Dikarya</taxon>
        <taxon>Ascomycota</taxon>
        <taxon>Pezizomycotina</taxon>
        <taxon>Pezizomycetes</taxon>
        <taxon>Pezizales</taxon>
        <taxon>Discinaceae</taxon>
        <taxon>Discina</taxon>
    </lineage>
</organism>
<proteinExistence type="predicted"/>
<dbReference type="EMBL" id="JBBBZM010000080">
    <property type="protein sequence ID" value="KAL0634964.1"/>
    <property type="molecule type" value="Genomic_DNA"/>
</dbReference>
<dbReference type="Proteomes" id="UP001447188">
    <property type="component" value="Unassembled WGS sequence"/>
</dbReference>
<evidence type="ECO:0008006" key="3">
    <source>
        <dbReference type="Google" id="ProtNLM"/>
    </source>
</evidence>
<keyword evidence="2" id="KW-1185">Reference proteome</keyword>
<name>A0ABR3GG80_9PEZI</name>
<evidence type="ECO:0000313" key="1">
    <source>
        <dbReference type="EMBL" id="KAL0634964.1"/>
    </source>
</evidence>
<accession>A0ABR3GG80</accession>
<sequence>MPLLSLPSELLAEIIREALVPPTSATASCCDPEVDLTRSCIPRNTTNLAHTCQRLRSLTLPFMYASVMARPNLTPALHALLASHPHIGGYVRQLTLFPTDARNAELLHNILTRCTCLQGLRLDVSGTTEEATTTLLAHLPRPLIALTLRSPTGYMILPYLSLVPHSIHTVRIEGHIDINFIGSAIATGPAPDLPALGDLPQVSMLIYRTNSCNLPTLPDTGEWLAQTMQNVHVLDAHITRDSLSLLKCYGKLGSRLRELTVHFRWVPAHICKTLALLAPSLRKFVAHGGVVCHDLFDADWGCVEEFEVVCDGGCDDVKVEVLREALVRLVCARPAAKVRVMVRGEHDLVWCSGGVGEVGSVEMFSVLEEEEWECTFGRLD</sequence>
<gene>
    <name evidence="1" type="ORF">Q9L58_006082</name>
</gene>